<name>A0ABX6FHM8_9BACL</name>
<proteinExistence type="predicted"/>
<evidence type="ECO:0000313" key="2">
    <source>
        <dbReference type="Proteomes" id="UP000427636"/>
    </source>
</evidence>
<protein>
    <submittedName>
        <fullName evidence="1">Uncharacterized protein</fullName>
    </submittedName>
</protein>
<evidence type="ECO:0000313" key="1">
    <source>
        <dbReference type="EMBL" id="QGS07011.1"/>
    </source>
</evidence>
<reference evidence="1 2" key="1">
    <citation type="submission" date="2019-11" db="EMBL/GenBank/DDBJ databases">
        <title>FDA dAtabase for Regulatory Grade micrObial Sequences (FDA-ARGOS): Supporting development and validation of Infectious Disease Dx tests.</title>
        <authorList>
            <person name="Turner S."/>
            <person name="Byrd R."/>
            <person name="Tallon L."/>
            <person name="Sadzewicz L."/>
            <person name="Vavikolanu K."/>
            <person name="Mehta A."/>
            <person name="Aluvathingal J."/>
            <person name="Nadendla S."/>
            <person name="Myers T."/>
            <person name="Yan Y."/>
            <person name="Sichtig H."/>
        </authorList>
    </citation>
    <scope>NUCLEOTIDE SEQUENCE [LARGE SCALE GENOMIC DNA]</scope>
    <source>
        <strain evidence="1 2">FDAARGOS_742</strain>
    </source>
</reference>
<gene>
    <name evidence="1" type="ORF">FOC50_01270</name>
</gene>
<dbReference type="Proteomes" id="UP000427636">
    <property type="component" value="Chromosome"/>
</dbReference>
<dbReference type="EMBL" id="CP046313">
    <property type="protein sequence ID" value="QGS07011.1"/>
    <property type="molecule type" value="Genomic_DNA"/>
</dbReference>
<dbReference type="GeneID" id="84801886"/>
<sequence length="161" mass="18849">MLNKKIKITLFIVSVLTIIVAYGILMPPKVLTRENNKGNEYKQLDRLMNTTRYAEQVRKAGYQVDDYDLQMMDRIPRLELTGEKDIVIQSPVEEGEIYVYMDKYTKLIIFDKNMNIVGSNVKQDKDTPSRDLTEEEKTKYEKEVKEEINKLLDDVYNAGKE</sequence>
<keyword evidence="2" id="KW-1185">Reference proteome</keyword>
<dbReference type="RefSeq" id="WP_006364435.1">
    <property type="nucleotide sequence ID" value="NZ_CP046313.1"/>
</dbReference>
<accession>A0ABX6FHM8</accession>
<organism evidence="1 2">
    <name type="scientific">Gemella sanguinis</name>
    <dbReference type="NCBI Taxonomy" id="84135"/>
    <lineage>
        <taxon>Bacteria</taxon>
        <taxon>Bacillati</taxon>
        <taxon>Bacillota</taxon>
        <taxon>Bacilli</taxon>
        <taxon>Bacillales</taxon>
        <taxon>Gemellaceae</taxon>
        <taxon>Gemella</taxon>
    </lineage>
</organism>